<dbReference type="GeneID" id="18818056"/>
<evidence type="ECO:0000313" key="2">
    <source>
        <dbReference type="EMBL" id="EGO27233.1"/>
    </source>
</evidence>
<dbReference type="Proteomes" id="UP000008064">
    <property type="component" value="Unassembled WGS sequence"/>
</dbReference>
<proteinExistence type="predicted"/>
<dbReference type="KEGG" id="sla:SERLADRAFT_460277"/>
<feature type="region of interest" description="Disordered" evidence="1">
    <location>
        <begin position="41"/>
        <end position="63"/>
    </location>
</feature>
<gene>
    <name evidence="2" type="ORF">SERLADRAFT_460277</name>
</gene>
<name>F8NPS7_SERL9</name>
<sequence length="216" mass="23925">MARIYLCSRIPSCHFVIPQAPAMHPVAEDALGPLPIVLPRLRPSRLRGPRPPSTPGGSDDFDSSLSLYNSKASLSRSLSMASTLSSEKSYQSTQSSFSYSSSSSYIDNCILSIDTDCTLQRKAHIRRAHRQKPKGPRPLPPIPARTIRPTLVIDVRTTSYHDYEPPIPPLPLTQFPLLAPTACTTPAPHLPSPMCFSPSDMLDWDRIYEVLECVDR</sequence>
<dbReference type="OrthoDB" id="2688723at2759"/>
<dbReference type="AlphaFoldDB" id="F8NPS7"/>
<dbReference type="RefSeq" id="XP_007315324.1">
    <property type="nucleotide sequence ID" value="XM_007315262.1"/>
</dbReference>
<dbReference type="EMBL" id="GL945431">
    <property type="protein sequence ID" value="EGO27233.1"/>
    <property type="molecule type" value="Genomic_DNA"/>
</dbReference>
<accession>F8NPS7</accession>
<protein>
    <submittedName>
        <fullName evidence="2">Uncharacterized protein</fullName>
    </submittedName>
</protein>
<organism>
    <name type="scientific">Serpula lacrymans var. lacrymans (strain S7.9)</name>
    <name type="common">Dry rot fungus</name>
    <dbReference type="NCBI Taxonomy" id="578457"/>
    <lineage>
        <taxon>Eukaryota</taxon>
        <taxon>Fungi</taxon>
        <taxon>Dikarya</taxon>
        <taxon>Basidiomycota</taxon>
        <taxon>Agaricomycotina</taxon>
        <taxon>Agaricomycetes</taxon>
        <taxon>Agaricomycetidae</taxon>
        <taxon>Boletales</taxon>
        <taxon>Coniophorineae</taxon>
        <taxon>Serpulaceae</taxon>
        <taxon>Serpula</taxon>
    </lineage>
</organism>
<reference evidence="2" key="1">
    <citation type="submission" date="2011-04" db="EMBL/GenBank/DDBJ databases">
        <title>Evolution of plant cell wall degrading machinery underlies the functional diversity of forest fungi.</title>
        <authorList>
            <consortium name="US DOE Joint Genome Institute (JGI-PGF)"/>
            <person name="Eastwood D.C."/>
            <person name="Floudas D."/>
            <person name="Binder M."/>
            <person name="Majcherczyk A."/>
            <person name="Schneider P."/>
            <person name="Aerts A."/>
            <person name="Asiegbu F.O."/>
            <person name="Baker S.E."/>
            <person name="Barry K."/>
            <person name="Bendiksby M."/>
            <person name="Blumentritt M."/>
            <person name="Coutinho P.M."/>
            <person name="Cullen D."/>
            <person name="Cullen D."/>
            <person name="Gathman A."/>
            <person name="Goodell B."/>
            <person name="Henrissat B."/>
            <person name="Ihrmark K."/>
            <person name="Kauserud H."/>
            <person name="Kohler A."/>
            <person name="LaButti K."/>
            <person name="Lapidus A."/>
            <person name="Lavin J.L."/>
            <person name="Lee Y.-H."/>
            <person name="Lindquist E."/>
            <person name="Lilly W."/>
            <person name="Lucas S."/>
            <person name="Morin E."/>
            <person name="Murat C."/>
            <person name="Oguiza J.A."/>
            <person name="Park J."/>
            <person name="Pisabarro A.G."/>
            <person name="Riley R."/>
            <person name="Rosling A."/>
            <person name="Salamov A."/>
            <person name="Schmidt O."/>
            <person name="Schmutz J."/>
            <person name="Skrede I."/>
            <person name="Stenlid J."/>
            <person name="Wiebenga A."/>
            <person name="Xie X."/>
            <person name="Kues U."/>
            <person name="Hibbett D.S."/>
            <person name="Hoffmeister D."/>
            <person name="Hogberg N."/>
            <person name="Martin F."/>
            <person name="Grigoriev I.V."/>
            <person name="Watkinson S.C."/>
        </authorList>
    </citation>
    <scope>NUCLEOTIDE SEQUENCE</scope>
    <source>
        <strain evidence="2">S7.9</strain>
    </source>
</reference>
<evidence type="ECO:0000256" key="1">
    <source>
        <dbReference type="SAM" id="MobiDB-lite"/>
    </source>
</evidence>
<dbReference type="HOGENOM" id="CLU_1448160_0_0_1"/>